<dbReference type="Gene3D" id="3.20.19.10">
    <property type="entry name" value="Aconitase, domain 4"/>
    <property type="match status" value="1"/>
</dbReference>
<dbReference type="Proteomes" id="UP000053411">
    <property type="component" value="Unassembled WGS sequence"/>
</dbReference>
<keyword evidence="8" id="KW-1185">Reference proteome</keyword>
<dbReference type="InterPro" id="IPR050067">
    <property type="entry name" value="IPM_dehydratase_rel_enz"/>
</dbReference>
<dbReference type="InterPro" id="IPR001030">
    <property type="entry name" value="Acoase/IPM_deHydtase_lsu_aba"/>
</dbReference>
<sequence length="839" mass="91528">MENSTNNSILVSIPPGLEACPVARFLAETFRILRGSRKIEIKVTDAASPDAHKIRSRTIIEGLQELASILAIAGHGPESEMLEVVLERGLERKELGGLGLNRSQGLGEGDIKELLFLVEAWLESLNSRERTRESVQTPLQTRHATVRPMTLAEKILVHHVAGGGPGRGVREGDVITVAVDWVVTSEAGWFAMSKTFDEMKATEIWRNDRFWIAGDHVVDPRINHLPNVKALIEASEKAKNDFKLTEYQGMNFTIMHTEFVRERAEPGMIVIGADSHTCSAGAVGCLAIGLGVADVMIPLVTGQTWFKVPESILINFVGAPRFGVGGKDVILHILGELKRNTVAADRIVEFCGPGARFLSIDARFAICNMCTEFGAITGVFVPDEITLDYVSRRRRKRNKSNSVHFRPDEGAVYSAKFEIDLAAVQHTIALYPSPDNVVPIGERRDMVFDGVFLGACTTTEEDLVLAARVLQAGLRRGLKPVRRGKRHVVPGSLPIMDKLQRLGLLEIYEAAGFTRGVPGCSFCVGMGADKAGPGETWLSSQNRNFKNRMGPGSFGNITSAAVVAASSFSMSLTDPAPLLDDIERGMDQEGLRRVEGMEFPTVIYQEPSVGPTCNQGNAASLSVSPVASSEDEVEQRSDVVKSRIIRLGDFVDTDALAPAEYLMSAKDDEELGDHCMEHTYPEFRDRVRGGQQVVVGGHAFGCGSSREQAVRALKGLGVQVVIARSFSFIYGRNQPSLGLLGITLADDTFYALAKDNESIEVDIKRRVVKVSDTEFPFVLTDIEYQLTINKGLQEMYKVYGKDIWKQATAEASPARQMSVSIGVERASSHIGGGGEALAW</sequence>
<proteinExistence type="predicted"/>
<evidence type="ECO:0000313" key="7">
    <source>
        <dbReference type="EMBL" id="KIX92538.1"/>
    </source>
</evidence>
<keyword evidence="4" id="KW-0456">Lyase</keyword>
<dbReference type="GO" id="GO:0170034">
    <property type="term" value="P:L-amino acid biosynthetic process"/>
    <property type="evidence" value="ECO:0007669"/>
    <property type="project" value="UniProtKB-ARBA"/>
</dbReference>
<evidence type="ECO:0000256" key="1">
    <source>
        <dbReference type="ARBA" id="ARBA00022723"/>
    </source>
</evidence>
<evidence type="ECO:0000259" key="5">
    <source>
        <dbReference type="Pfam" id="PF00330"/>
    </source>
</evidence>
<dbReference type="InterPro" id="IPR000573">
    <property type="entry name" value="AconitaseA/IPMdHydase_ssu_swvl"/>
</dbReference>
<gene>
    <name evidence="7" type="ORF">Z520_11714</name>
</gene>
<dbReference type="SUPFAM" id="SSF53732">
    <property type="entry name" value="Aconitase iron-sulfur domain"/>
    <property type="match status" value="1"/>
</dbReference>
<dbReference type="GeneID" id="27717460"/>
<evidence type="ECO:0000256" key="3">
    <source>
        <dbReference type="ARBA" id="ARBA00023014"/>
    </source>
</evidence>
<dbReference type="Pfam" id="PF00330">
    <property type="entry name" value="Aconitase"/>
    <property type="match status" value="1"/>
</dbReference>
<dbReference type="GO" id="GO:0051536">
    <property type="term" value="F:iron-sulfur cluster binding"/>
    <property type="evidence" value="ECO:0007669"/>
    <property type="project" value="UniProtKB-KW"/>
</dbReference>
<dbReference type="PRINTS" id="PR00415">
    <property type="entry name" value="ACONITASE"/>
</dbReference>
<dbReference type="PANTHER" id="PTHR43822:SF2">
    <property type="entry name" value="HOMOACONITASE, MITOCHONDRIAL"/>
    <property type="match status" value="1"/>
</dbReference>
<dbReference type="InterPro" id="IPR015928">
    <property type="entry name" value="Aconitase/3IPM_dehydase_swvl"/>
</dbReference>
<dbReference type="OrthoDB" id="419183at2759"/>
<keyword evidence="2" id="KW-0408">Iron</keyword>
<accession>A0A0D2K8A0</accession>
<evidence type="ECO:0000256" key="2">
    <source>
        <dbReference type="ARBA" id="ARBA00023004"/>
    </source>
</evidence>
<dbReference type="GO" id="GO:0046872">
    <property type="term" value="F:metal ion binding"/>
    <property type="evidence" value="ECO:0007669"/>
    <property type="project" value="UniProtKB-KW"/>
</dbReference>
<protein>
    <recommendedName>
        <fullName evidence="9">Aconitase/3-isopropylmalate dehydratase large subunit alpha/beta/alpha domain-containing protein</fullName>
    </recommendedName>
</protein>
<reference evidence="7 8" key="1">
    <citation type="submission" date="2015-01" db="EMBL/GenBank/DDBJ databases">
        <title>The Genome Sequence of Fonsecaea multimorphosa CBS 102226.</title>
        <authorList>
            <consortium name="The Broad Institute Genomics Platform"/>
            <person name="Cuomo C."/>
            <person name="de Hoog S."/>
            <person name="Gorbushina A."/>
            <person name="Stielow B."/>
            <person name="Teixiera M."/>
            <person name="Abouelleil A."/>
            <person name="Chapman S.B."/>
            <person name="Priest M."/>
            <person name="Young S.K."/>
            <person name="Wortman J."/>
            <person name="Nusbaum C."/>
            <person name="Birren B."/>
        </authorList>
    </citation>
    <scope>NUCLEOTIDE SEQUENCE [LARGE SCALE GENOMIC DNA]</scope>
    <source>
        <strain evidence="7 8">CBS 102226</strain>
    </source>
</reference>
<evidence type="ECO:0000256" key="4">
    <source>
        <dbReference type="ARBA" id="ARBA00023239"/>
    </source>
</evidence>
<organism evidence="7 8">
    <name type="scientific">Fonsecaea multimorphosa CBS 102226</name>
    <dbReference type="NCBI Taxonomy" id="1442371"/>
    <lineage>
        <taxon>Eukaryota</taxon>
        <taxon>Fungi</taxon>
        <taxon>Dikarya</taxon>
        <taxon>Ascomycota</taxon>
        <taxon>Pezizomycotina</taxon>
        <taxon>Eurotiomycetes</taxon>
        <taxon>Chaetothyriomycetidae</taxon>
        <taxon>Chaetothyriales</taxon>
        <taxon>Herpotrichiellaceae</taxon>
        <taxon>Fonsecaea</taxon>
    </lineage>
</organism>
<dbReference type="InterPro" id="IPR015931">
    <property type="entry name" value="Acnase/IPM_dHydase_lsu_aba_1/3"/>
</dbReference>
<dbReference type="InterPro" id="IPR036008">
    <property type="entry name" value="Aconitase_4Fe-4S_dom"/>
</dbReference>
<dbReference type="SUPFAM" id="SSF52016">
    <property type="entry name" value="LeuD/IlvD-like"/>
    <property type="match status" value="1"/>
</dbReference>
<dbReference type="PANTHER" id="PTHR43822">
    <property type="entry name" value="HOMOACONITASE, MITOCHONDRIAL-RELATED"/>
    <property type="match status" value="1"/>
</dbReference>
<keyword evidence="3" id="KW-0411">Iron-sulfur</keyword>
<evidence type="ECO:0000313" key="8">
    <source>
        <dbReference type="Proteomes" id="UP000053411"/>
    </source>
</evidence>
<dbReference type="STRING" id="1442371.A0A0D2K8A0"/>
<dbReference type="RefSeq" id="XP_016626661.1">
    <property type="nucleotide sequence ID" value="XM_016782202.1"/>
</dbReference>
<dbReference type="GO" id="GO:0016829">
    <property type="term" value="F:lyase activity"/>
    <property type="evidence" value="ECO:0007669"/>
    <property type="project" value="UniProtKB-KW"/>
</dbReference>
<evidence type="ECO:0000259" key="6">
    <source>
        <dbReference type="Pfam" id="PF00694"/>
    </source>
</evidence>
<name>A0A0D2K8A0_9EURO</name>
<feature type="domain" description="Aconitase A/isopropylmalate dehydratase small subunit swivel" evidence="6">
    <location>
        <begin position="683"/>
        <end position="745"/>
    </location>
</feature>
<evidence type="ECO:0008006" key="9">
    <source>
        <dbReference type="Google" id="ProtNLM"/>
    </source>
</evidence>
<dbReference type="EMBL" id="KN848103">
    <property type="protein sequence ID" value="KIX92538.1"/>
    <property type="molecule type" value="Genomic_DNA"/>
</dbReference>
<dbReference type="Pfam" id="PF00694">
    <property type="entry name" value="Aconitase_C"/>
    <property type="match status" value="1"/>
</dbReference>
<dbReference type="Gene3D" id="3.30.499.10">
    <property type="entry name" value="Aconitase, domain 3"/>
    <property type="match status" value="2"/>
</dbReference>
<feature type="domain" description="Aconitase/3-isopropylmalate dehydratase large subunit alpha/beta/alpha" evidence="5">
    <location>
        <begin position="179"/>
        <end position="568"/>
    </location>
</feature>
<dbReference type="VEuPathDB" id="FungiDB:Z520_11714"/>
<keyword evidence="1" id="KW-0479">Metal-binding</keyword>
<dbReference type="GO" id="GO:0170038">
    <property type="term" value="P:proteinogenic amino acid biosynthetic process"/>
    <property type="evidence" value="ECO:0007669"/>
    <property type="project" value="UniProtKB-ARBA"/>
</dbReference>
<dbReference type="AlphaFoldDB" id="A0A0D2K8A0"/>